<dbReference type="Pfam" id="PF19239">
    <property type="entry name" value="GIY_YIG_domain"/>
    <property type="match status" value="2"/>
</dbReference>
<reference evidence="2" key="1">
    <citation type="submission" date="2024-02" db="EMBL/GenBank/DDBJ databases">
        <authorList>
            <consortium name="ELIXIR-Norway"/>
            <consortium name="Elixir Norway"/>
        </authorList>
    </citation>
    <scope>NUCLEOTIDE SEQUENCE</scope>
</reference>
<feature type="region of interest" description="Disordered" evidence="1">
    <location>
        <begin position="523"/>
        <end position="568"/>
    </location>
</feature>
<evidence type="ECO:0008006" key="4">
    <source>
        <dbReference type="Google" id="ProtNLM"/>
    </source>
</evidence>
<feature type="region of interest" description="Disordered" evidence="1">
    <location>
        <begin position="306"/>
        <end position="331"/>
    </location>
</feature>
<feature type="region of interest" description="Disordered" evidence="1">
    <location>
        <begin position="163"/>
        <end position="205"/>
    </location>
</feature>
<name>A0ABP0V718_9BRYO</name>
<gene>
    <name evidence="2" type="ORF">CSSPJE1EN1_LOCUS25096</name>
</gene>
<comment type="caution">
    <text evidence="2">The sequence shown here is derived from an EMBL/GenBank/DDBJ whole genome shotgun (WGS) entry which is preliminary data.</text>
</comment>
<evidence type="ECO:0000313" key="2">
    <source>
        <dbReference type="EMBL" id="CAK9249718.1"/>
    </source>
</evidence>
<dbReference type="InterPro" id="IPR038909">
    <property type="entry name" value="Effector_transcript"/>
</dbReference>
<accession>A0ABP0V718</accession>
<feature type="compositionally biased region" description="Low complexity" evidence="1">
    <location>
        <begin position="526"/>
        <end position="553"/>
    </location>
</feature>
<dbReference type="EMBL" id="CAXAQS010000029">
    <property type="protein sequence ID" value="CAK9249718.1"/>
    <property type="molecule type" value="Genomic_DNA"/>
</dbReference>
<feature type="region of interest" description="Disordered" evidence="1">
    <location>
        <begin position="380"/>
        <end position="447"/>
    </location>
</feature>
<dbReference type="PANTHER" id="PTHR35133:SF1">
    <property type="entry name" value="PROTEIN EFFECTOR OF TRANSCRIPTION 2-RELATED"/>
    <property type="match status" value="1"/>
</dbReference>
<dbReference type="PANTHER" id="PTHR35133">
    <property type="entry name" value="PROTEIN EFFECTOR OF TRANSCRIPTION 2-RELATED"/>
    <property type="match status" value="1"/>
</dbReference>
<feature type="region of interest" description="Disordered" evidence="1">
    <location>
        <begin position="471"/>
        <end position="492"/>
    </location>
</feature>
<sequence length="568" mass="61478">MGLVSMSFNPSDDAVGAKAMSNHARCSGHDTAPRWKREDYVHVKHDKLFSDWKVLVGPSDWRDHAAGKEGVQRYRVQNLPGSHCGPGVYELGVTGPAWLPVQQDQAGLGSNKLRSKEVVAVFVGQSDNVRQRLQRYGQAGGHLEGAKSTRLFVANKNDATVTSSSWKNELQNGVSDQEPIARRSSRSGGEPMSPEHSSGSRSPRGPRLFTEVFALGCSVAFRWAATDSKAVAEKVEEELLEAFDYAWNKAADGTRRSRDVLAKILIGVSSSAETSSRMGDSSLQKKWLCFGVKRVGIQVAVRKPSRTVHDDAQSATANYSRRKSRGDSSMLWTRAHPNALTVGLGTKAAKVSEFTKLEIPAVFRCGFVLDNGVPCSAIPSKGQKRCTIHKDTKTTRNHRRSQAQVASTSPSHSGHPNLPSSRSSTTDFRGHAAHSNSSSRAAAVARSSSSKSHGALACCLPFLGHDNKSNQHSAAAASAAGKQPPEVKRRGSLSFNTWLRTSELRRSQMSGAEWTMTEHANQLKLASSRTRSSQASVSGGKRSSSKCSSYTSSLPTCKESETTRAKWS</sequence>
<protein>
    <recommendedName>
        <fullName evidence="4">GIY-YIG domain-containing protein</fullName>
    </recommendedName>
</protein>
<feature type="compositionally biased region" description="Polar residues" evidence="1">
    <location>
        <begin position="163"/>
        <end position="175"/>
    </location>
</feature>
<keyword evidence="3" id="KW-1185">Reference proteome</keyword>
<evidence type="ECO:0000256" key="1">
    <source>
        <dbReference type="SAM" id="MobiDB-lite"/>
    </source>
</evidence>
<evidence type="ECO:0000313" key="3">
    <source>
        <dbReference type="Proteomes" id="UP001497444"/>
    </source>
</evidence>
<feature type="compositionally biased region" description="Low complexity" evidence="1">
    <location>
        <begin position="433"/>
        <end position="447"/>
    </location>
</feature>
<feature type="compositionally biased region" description="Basic and acidic residues" evidence="1">
    <location>
        <begin position="558"/>
        <end position="568"/>
    </location>
</feature>
<proteinExistence type="predicted"/>
<organism evidence="2 3">
    <name type="scientific">Sphagnum jensenii</name>
    <dbReference type="NCBI Taxonomy" id="128206"/>
    <lineage>
        <taxon>Eukaryota</taxon>
        <taxon>Viridiplantae</taxon>
        <taxon>Streptophyta</taxon>
        <taxon>Embryophyta</taxon>
        <taxon>Bryophyta</taxon>
        <taxon>Sphagnophytina</taxon>
        <taxon>Sphagnopsida</taxon>
        <taxon>Sphagnales</taxon>
        <taxon>Sphagnaceae</taxon>
        <taxon>Sphagnum</taxon>
    </lineage>
</organism>
<feature type="compositionally biased region" description="Polar residues" evidence="1">
    <location>
        <begin position="402"/>
        <end position="427"/>
    </location>
</feature>
<dbReference type="Proteomes" id="UP001497444">
    <property type="component" value="Unassembled WGS sequence"/>
</dbReference>